<evidence type="ECO:0000259" key="10">
    <source>
        <dbReference type="SMART" id="SM00237"/>
    </source>
</evidence>
<dbReference type="GO" id="GO:0005432">
    <property type="term" value="F:calcium:sodium antiporter activity"/>
    <property type="evidence" value="ECO:0007669"/>
    <property type="project" value="TreeGrafter"/>
</dbReference>
<evidence type="ECO:0000256" key="9">
    <source>
        <dbReference type="SAM" id="Phobius"/>
    </source>
</evidence>
<dbReference type="Pfam" id="PF03160">
    <property type="entry name" value="Calx-beta"/>
    <property type="match status" value="1"/>
</dbReference>
<evidence type="ECO:0000256" key="3">
    <source>
        <dbReference type="ARBA" id="ARBA00022729"/>
    </source>
</evidence>
<dbReference type="AlphaFoldDB" id="A0A3Q0IWG1"/>
<name>A0A3Q0IWG1_DIACI</name>
<dbReference type="Gene3D" id="2.60.40.2030">
    <property type="match status" value="2"/>
</dbReference>
<dbReference type="SUPFAM" id="SSF141072">
    <property type="entry name" value="CalX-like"/>
    <property type="match status" value="2"/>
</dbReference>
<organism evidence="11 12">
    <name type="scientific">Diaphorina citri</name>
    <name type="common">Asian citrus psyllid</name>
    <dbReference type="NCBI Taxonomy" id="121845"/>
    <lineage>
        <taxon>Eukaryota</taxon>
        <taxon>Metazoa</taxon>
        <taxon>Ecdysozoa</taxon>
        <taxon>Arthropoda</taxon>
        <taxon>Hexapoda</taxon>
        <taxon>Insecta</taxon>
        <taxon>Pterygota</taxon>
        <taxon>Neoptera</taxon>
        <taxon>Paraneoptera</taxon>
        <taxon>Hemiptera</taxon>
        <taxon>Sternorrhyncha</taxon>
        <taxon>Psylloidea</taxon>
        <taxon>Psyllidae</taxon>
        <taxon>Diaphorininae</taxon>
        <taxon>Diaphorina</taxon>
    </lineage>
</organism>
<dbReference type="GO" id="GO:0007154">
    <property type="term" value="P:cell communication"/>
    <property type="evidence" value="ECO:0007669"/>
    <property type="project" value="InterPro"/>
</dbReference>
<keyword evidence="7" id="KW-0406">Ion transport</keyword>
<dbReference type="GO" id="GO:0042383">
    <property type="term" value="C:sarcolemma"/>
    <property type="evidence" value="ECO:0007669"/>
    <property type="project" value="TreeGrafter"/>
</dbReference>
<dbReference type="PANTHER" id="PTHR11878">
    <property type="entry name" value="SODIUM/CALCIUM EXCHANGER"/>
    <property type="match status" value="1"/>
</dbReference>
<dbReference type="Pfam" id="PF01699">
    <property type="entry name" value="Na_Ca_ex"/>
    <property type="match status" value="1"/>
</dbReference>
<reference evidence="12" key="1">
    <citation type="submission" date="2025-08" db="UniProtKB">
        <authorList>
            <consortium name="RefSeq"/>
        </authorList>
    </citation>
    <scope>IDENTIFICATION</scope>
</reference>
<evidence type="ECO:0000313" key="11">
    <source>
        <dbReference type="Proteomes" id="UP000079169"/>
    </source>
</evidence>
<accession>A0A3Q0IWG1</accession>
<dbReference type="InterPro" id="IPR004837">
    <property type="entry name" value="NaCa_Exmemb"/>
</dbReference>
<keyword evidence="4" id="KW-0677">Repeat</keyword>
<sequence length="476" mass="53542">MGHGTNVSSYPWGPPDICPPGIILPLVDERLWSLTSRTIIYFVLLIYFFFGIAILTSVLLSAIEEITSTTKKVYVSKPDAIKSKKNGSFNSVEFLEEEPEIVEVRIWNDTVVTLVLLGFGTAVPEIVLSIMEMYWHHFEPGVLSTSTIVGSYGQLCRFVKRVKPNAYLLNNFYCFRLVNATNHTALWYQIGAVRKFTGAKRTEPVLNQRLQEVYKVLNKKDKDSLDNKTTDKVETTTEFKIETKTNYAIIEFHAVTVAVREDIGSFKVGILRHGNLQNIARVRVDSIDGSAKQGKRYQKVNQTVVFKENETEKFVTIRIINDEKWDPVEEFFLRLTLLNKSADMVKLGGLNIMEVTIIDDDDPGIIQFEKRGYLVKESSGVVAIPILRTSGSDGDVSVKWKTVDKTAISSRDYKGGSGVITFKHGEVRRVLEIPIIDDLKPEKDEYFEVKLSEPTGGAKIGVVNHCAVTITNDDGK</sequence>
<dbReference type="PANTHER" id="PTHR11878:SF76">
    <property type="entry name" value="CALX-BETA DOMAIN-CONTAINING PROTEIN"/>
    <property type="match status" value="1"/>
</dbReference>
<dbReference type="KEGG" id="dci:103510841"/>
<dbReference type="SMART" id="SM00237">
    <property type="entry name" value="Calx_beta"/>
    <property type="match status" value="2"/>
</dbReference>
<dbReference type="FunFam" id="2.60.40.2030:FF:000017">
    <property type="entry name" value="Adhesion G protein-coupled receptor V1"/>
    <property type="match status" value="1"/>
</dbReference>
<evidence type="ECO:0000256" key="7">
    <source>
        <dbReference type="ARBA" id="ARBA00023065"/>
    </source>
</evidence>
<dbReference type="GeneID" id="103510841"/>
<proteinExistence type="predicted"/>
<evidence type="ECO:0000256" key="8">
    <source>
        <dbReference type="ARBA" id="ARBA00023136"/>
    </source>
</evidence>
<dbReference type="InterPro" id="IPR051171">
    <property type="entry name" value="CaCA"/>
</dbReference>
<protein>
    <submittedName>
        <fullName evidence="12">Sodium/calcium exchanger 1</fullName>
    </submittedName>
</protein>
<keyword evidence="8 9" id="KW-0472">Membrane</keyword>
<keyword evidence="6 9" id="KW-1133">Transmembrane helix</keyword>
<dbReference type="GO" id="GO:0030424">
    <property type="term" value="C:axon"/>
    <property type="evidence" value="ECO:0007669"/>
    <property type="project" value="TreeGrafter"/>
</dbReference>
<dbReference type="STRING" id="121845.A0A3Q0IWG1"/>
<gene>
    <name evidence="12" type="primary">LOC103510841</name>
</gene>
<feature type="transmembrane region" description="Helical" evidence="9">
    <location>
        <begin position="39"/>
        <end position="63"/>
    </location>
</feature>
<keyword evidence="2 9" id="KW-0812">Transmembrane</keyword>
<evidence type="ECO:0000256" key="1">
    <source>
        <dbReference type="ARBA" id="ARBA00004141"/>
    </source>
</evidence>
<dbReference type="InterPro" id="IPR003644">
    <property type="entry name" value="Calx_beta"/>
</dbReference>
<feature type="domain" description="Calx-beta" evidence="10">
    <location>
        <begin position="353"/>
        <end position="452"/>
    </location>
</feature>
<keyword evidence="11" id="KW-1185">Reference proteome</keyword>
<keyword evidence="5" id="KW-0106">Calcium</keyword>
<evidence type="ECO:0000256" key="4">
    <source>
        <dbReference type="ARBA" id="ARBA00022737"/>
    </source>
</evidence>
<keyword evidence="7" id="KW-0813">Transport</keyword>
<evidence type="ECO:0000256" key="2">
    <source>
        <dbReference type="ARBA" id="ARBA00022692"/>
    </source>
</evidence>
<evidence type="ECO:0000256" key="5">
    <source>
        <dbReference type="ARBA" id="ARBA00022837"/>
    </source>
</evidence>
<dbReference type="GO" id="GO:0098703">
    <property type="term" value="P:calcium ion import across plasma membrane"/>
    <property type="evidence" value="ECO:0007669"/>
    <property type="project" value="TreeGrafter"/>
</dbReference>
<comment type="subcellular location">
    <subcellularLocation>
        <location evidence="1">Membrane</location>
        <topology evidence="1">Multi-pass membrane protein</topology>
    </subcellularLocation>
</comment>
<dbReference type="RefSeq" id="XP_026680596.1">
    <property type="nucleotide sequence ID" value="XM_026824795.1"/>
</dbReference>
<dbReference type="InterPro" id="IPR038081">
    <property type="entry name" value="CalX-like_sf"/>
</dbReference>
<dbReference type="Proteomes" id="UP000079169">
    <property type="component" value="Unplaced"/>
</dbReference>
<dbReference type="PaxDb" id="121845-A0A3Q0IWG1"/>
<keyword evidence="3" id="KW-0732">Signal</keyword>
<dbReference type="GO" id="GO:0098794">
    <property type="term" value="C:postsynapse"/>
    <property type="evidence" value="ECO:0007669"/>
    <property type="project" value="TreeGrafter"/>
</dbReference>
<feature type="domain" description="Calx-beta" evidence="10">
    <location>
        <begin position="236"/>
        <end position="336"/>
    </location>
</feature>
<evidence type="ECO:0000256" key="6">
    <source>
        <dbReference type="ARBA" id="ARBA00022989"/>
    </source>
</evidence>
<evidence type="ECO:0000313" key="12">
    <source>
        <dbReference type="RefSeq" id="XP_026680596.1"/>
    </source>
</evidence>